<evidence type="ECO:0000313" key="3">
    <source>
        <dbReference type="Proteomes" id="UP000251075"/>
    </source>
</evidence>
<keyword evidence="1" id="KW-0812">Transmembrane</keyword>
<feature type="transmembrane region" description="Helical" evidence="1">
    <location>
        <begin position="12"/>
        <end position="32"/>
    </location>
</feature>
<reference evidence="2 3" key="1">
    <citation type="submission" date="2017-11" db="EMBL/GenBank/DDBJ databases">
        <title>Draft genome sequence of magnetotactic bacterium Magnetospirillum kuznetsovii LBB-42.</title>
        <authorList>
            <person name="Grouzdev D.S."/>
            <person name="Rysina M.S."/>
            <person name="Baslerov R.V."/>
            <person name="Koziaeva V."/>
        </authorList>
    </citation>
    <scope>NUCLEOTIDE SEQUENCE [LARGE SCALE GENOMIC DNA]</scope>
    <source>
        <strain evidence="2 3">LBB-42</strain>
    </source>
</reference>
<dbReference type="EMBL" id="PGTO01000029">
    <property type="protein sequence ID" value="RAU20242.1"/>
    <property type="molecule type" value="Genomic_DNA"/>
</dbReference>
<comment type="caution">
    <text evidence="2">The sequence shown here is derived from an EMBL/GenBank/DDBJ whole genome shotgun (WGS) entry which is preliminary data.</text>
</comment>
<evidence type="ECO:0008006" key="4">
    <source>
        <dbReference type="Google" id="ProtNLM"/>
    </source>
</evidence>
<dbReference type="AlphaFoldDB" id="A0A364NT78"/>
<feature type="transmembrane region" description="Helical" evidence="1">
    <location>
        <begin position="44"/>
        <end position="63"/>
    </location>
</feature>
<evidence type="ECO:0000256" key="1">
    <source>
        <dbReference type="SAM" id="Phobius"/>
    </source>
</evidence>
<sequence length="77" mass="8568">MSKLPKTRFHLVFSLMMGAMMISLMTFVITAVNVGFGADFLGRWLKAFAIAYVVGVPVIYFLAPVARRLTGRLVEMP</sequence>
<protein>
    <recommendedName>
        <fullName evidence="4">DUF2798 domain-containing protein</fullName>
    </recommendedName>
</protein>
<dbReference type="RefSeq" id="WP_112147277.1">
    <property type="nucleotide sequence ID" value="NZ_PGTO01000029.1"/>
</dbReference>
<accession>A0A364NT78</accession>
<keyword evidence="3" id="KW-1185">Reference proteome</keyword>
<keyword evidence="1" id="KW-1133">Transmembrane helix</keyword>
<name>A0A364NT78_9PROT</name>
<proteinExistence type="predicted"/>
<dbReference type="OrthoDB" id="7284259at2"/>
<dbReference type="InterPro" id="IPR021529">
    <property type="entry name" value="DUF2798"/>
</dbReference>
<dbReference type="Proteomes" id="UP000251075">
    <property type="component" value="Unassembled WGS sequence"/>
</dbReference>
<gene>
    <name evidence="2" type="ORF">CU669_19570</name>
</gene>
<evidence type="ECO:0000313" key="2">
    <source>
        <dbReference type="EMBL" id="RAU20242.1"/>
    </source>
</evidence>
<keyword evidence="1" id="KW-0472">Membrane</keyword>
<organism evidence="2 3">
    <name type="scientific">Paramagnetospirillum kuznetsovii</name>
    <dbReference type="NCBI Taxonomy" id="2053833"/>
    <lineage>
        <taxon>Bacteria</taxon>
        <taxon>Pseudomonadati</taxon>
        <taxon>Pseudomonadota</taxon>
        <taxon>Alphaproteobacteria</taxon>
        <taxon>Rhodospirillales</taxon>
        <taxon>Magnetospirillaceae</taxon>
        <taxon>Paramagnetospirillum</taxon>
    </lineage>
</organism>
<dbReference type="Pfam" id="PF11391">
    <property type="entry name" value="DUF2798"/>
    <property type="match status" value="1"/>
</dbReference>